<evidence type="ECO:0000313" key="4">
    <source>
        <dbReference type="EMBL" id="PAA69844.1"/>
    </source>
</evidence>
<feature type="domain" description="CG-1" evidence="3">
    <location>
        <begin position="29"/>
        <end position="144"/>
    </location>
</feature>
<dbReference type="STRING" id="282301.A0A267F9G9"/>
<dbReference type="Proteomes" id="UP000215902">
    <property type="component" value="Unassembled WGS sequence"/>
</dbReference>
<feature type="compositionally biased region" description="Low complexity" evidence="2">
    <location>
        <begin position="345"/>
        <end position="355"/>
    </location>
</feature>
<organism evidence="4 5">
    <name type="scientific">Macrostomum lignano</name>
    <dbReference type="NCBI Taxonomy" id="282301"/>
    <lineage>
        <taxon>Eukaryota</taxon>
        <taxon>Metazoa</taxon>
        <taxon>Spiralia</taxon>
        <taxon>Lophotrochozoa</taxon>
        <taxon>Platyhelminthes</taxon>
        <taxon>Rhabditophora</taxon>
        <taxon>Macrostomorpha</taxon>
        <taxon>Macrostomida</taxon>
        <taxon>Macrostomidae</taxon>
        <taxon>Macrostomum</taxon>
    </lineage>
</organism>
<dbReference type="InterPro" id="IPR039195">
    <property type="entry name" value="ANKRD40"/>
</dbReference>
<dbReference type="PANTHER" id="PTHR24192">
    <property type="entry name" value="ANKYRIN REPEAT DOMAIN 40"/>
    <property type="match status" value="1"/>
</dbReference>
<dbReference type="Pfam" id="PF03859">
    <property type="entry name" value="CG-1"/>
    <property type="match status" value="1"/>
</dbReference>
<comment type="caution">
    <text evidence="4">The sequence shown here is derived from an EMBL/GenBank/DDBJ whole genome shotgun (WGS) entry which is preliminary data.</text>
</comment>
<dbReference type="SUPFAM" id="SSF48403">
    <property type="entry name" value="Ankyrin repeat"/>
    <property type="match status" value="1"/>
</dbReference>
<dbReference type="InterPro" id="IPR002110">
    <property type="entry name" value="Ankyrin_rpt"/>
</dbReference>
<dbReference type="EMBL" id="NIVC01001284">
    <property type="protein sequence ID" value="PAA69844.1"/>
    <property type="molecule type" value="Genomic_DNA"/>
</dbReference>
<feature type="repeat" description="ANK" evidence="1">
    <location>
        <begin position="271"/>
        <end position="303"/>
    </location>
</feature>
<evidence type="ECO:0000259" key="3">
    <source>
        <dbReference type="Pfam" id="PF03859"/>
    </source>
</evidence>
<evidence type="ECO:0000256" key="2">
    <source>
        <dbReference type="SAM" id="MobiDB-lite"/>
    </source>
</evidence>
<dbReference type="AlphaFoldDB" id="A0A267F9G9"/>
<protein>
    <recommendedName>
        <fullName evidence="3">CG-1 domain-containing protein</fullName>
    </recommendedName>
</protein>
<gene>
    <name evidence="4" type="ORF">BOX15_Mlig025226g2</name>
</gene>
<dbReference type="PROSITE" id="PS50088">
    <property type="entry name" value="ANK_REPEAT"/>
    <property type="match status" value="1"/>
</dbReference>
<dbReference type="OrthoDB" id="194358at2759"/>
<dbReference type="InterPro" id="IPR036770">
    <property type="entry name" value="Ankyrin_rpt-contain_sf"/>
</dbReference>
<dbReference type="PROSITE" id="PS50297">
    <property type="entry name" value="ANK_REP_REGION"/>
    <property type="match status" value="1"/>
</dbReference>
<dbReference type="SMART" id="SM00248">
    <property type="entry name" value="ANK"/>
    <property type="match status" value="1"/>
</dbReference>
<dbReference type="Pfam" id="PF12796">
    <property type="entry name" value="Ank_2"/>
    <property type="match status" value="1"/>
</dbReference>
<accession>A0A267F9G9</accession>
<evidence type="ECO:0000313" key="5">
    <source>
        <dbReference type="Proteomes" id="UP000215902"/>
    </source>
</evidence>
<dbReference type="GO" id="GO:0003677">
    <property type="term" value="F:DNA binding"/>
    <property type="evidence" value="ECO:0007669"/>
    <property type="project" value="InterPro"/>
</dbReference>
<dbReference type="PANTHER" id="PTHR24192:SF3">
    <property type="entry name" value="ANKYRIN REPEAT DOMAIN 40"/>
    <property type="match status" value="1"/>
</dbReference>
<evidence type="ECO:0000256" key="1">
    <source>
        <dbReference type="PROSITE-ProRule" id="PRU00023"/>
    </source>
</evidence>
<sequence length="480" mass="52259">MADAPQKTITIRYTPAPRTIVYDKLKHSLTPSEAAKILRTVDRTKISTKTPQRPKGGEVYIYRAKIIGKAWRYDGYERCWRSNGTHYYPKFHNLDASKENAVFKIIRHAAFDKTTNAKFKFSRVTYVELSRNDRDNPLVIVQYFGDETAIAVPDPVTQRRISLPKSRNSRCTLRSSSHRRRVTTSEPTRLTAQISESRLIEASQCKVIVDHPHHQSMDIQDSNVASEVSVTSPSSSALDEDLREASAQGDEERVASLLAAGAGVNSVNRVNGWTALHWAAKRDHAHIVSLLLGSGANASIKSAAGKSPADVCTSPKLAKLLNSVGNSPSATKSSSSPADEDSAARSETAPAAARASTTGFVPNYLRNPEFHYARRTAGSASAAAAAASAAAASGGGTLPGSRQPLLLLARVAKSRDPDFIEVELANRSYDGLMDLLCQELGQDPVSVERIRKLPNVRLRNDADVGRLEHGQQLELVLQTI</sequence>
<feature type="compositionally biased region" description="Low complexity" evidence="2">
    <location>
        <begin position="327"/>
        <end position="337"/>
    </location>
</feature>
<keyword evidence="5" id="KW-1185">Reference proteome</keyword>
<dbReference type="Gene3D" id="1.25.40.20">
    <property type="entry name" value="Ankyrin repeat-containing domain"/>
    <property type="match status" value="1"/>
</dbReference>
<keyword evidence="1" id="KW-0040">ANK repeat</keyword>
<proteinExistence type="predicted"/>
<dbReference type="InterPro" id="IPR005559">
    <property type="entry name" value="CG-1_dom"/>
</dbReference>
<name>A0A267F9G9_9PLAT</name>
<feature type="region of interest" description="Disordered" evidence="2">
    <location>
        <begin position="323"/>
        <end position="355"/>
    </location>
</feature>
<reference evidence="4 5" key="1">
    <citation type="submission" date="2017-06" db="EMBL/GenBank/DDBJ databases">
        <title>A platform for efficient transgenesis in Macrostomum lignano, a flatworm model organism for stem cell research.</title>
        <authorList>
            <person name="Berezikov E."/>
        </authorList>
    </citation>
    <scope>NUCLEOTIDE SEQUENCE [LARGE SCALE GENOMIC DNA]</scope>
    <source>
        <strain evidence="4">DV1</strain>
        <tissue evidence="4">Whole organism</tissue>
    </source>
</reference>